<organism evidence="1 2">
    <name type="scientific">Periweissella cryptocerci</name>
    <dbReference type="NCBI Taxonomy" id="2506420"/>
    <lineage>
        <taxon>Bacteria</taxon>
        <taxon>Bacillati</taxon>
        <taxon>Bacillota</taxon>
        <taxon>Bacilli</taxon>
        <taxon>Lactobacillales</taxon>
        <taxon>Lactobacillaceae</taxon>
        <taxon>Periweissella</taxon>
    </lineage>
</organism>
<name>A0A4P6YQY1_9LACO</name>
<dbReference type="KEGG" id="wei:EQG49_00420"/>
<evidence type="ECO:0000313" key="2">
    <source>
        <dbReference type="Proteomes" id="UP000292886"/>
    </source>
</evidence>
<proteinExistence type="predicted"/>
<gene>
    <name evidence="1" type="ORF">EQG49_00420</name>
</gene>
<evidence type="ECO:0000313" key="1">
    <source>
        <dbReference type="EMBL" id="QBO35018.1"/>
    </source>
</evidence>
<reference evidence="2" key="1">
    <citation type="submission" date="2019-03" db="EMBL/GenBank/DDBJ databases">
        <title>Weissella sp. 26KH-42 Genome sequencing.</title>
        <authorList>
            <person name="Heo J."/>
            <person name="Kim S.-J."/>
            <person name="Kim J.-S."/>
            <person name="Hong S.-B."/>
            <person name="Kwon S.-W."/>
        </authorList>
    </citation>
    <scope>NUCLEOTIDE SEQUENCE [LARGE SCALE GENOMIC DNA]</scope>
    <source>
        <strain evidence="2">26KH-42</strain>
    </source>
</reference>
<accession>A0A4P6YQY1</accession>
<sequence length="300" mass="34207">MERIVIDMVNRHGTDFHTGVAELHGKLDPRATITFGKKVQANDETRKAKPRSLDWNRTYGGFVEVEGWPMTWIHEFEAAHAHLSRETWAGIMNQPAVGANVVASGLPIVFDGFVYGLFRDPDDRNYMIMVNLTNAQTMKTVVQEGQPDETTVYLGYGEPAVDTIYEVRLPVKQYKIQRMINYACFMLKFEAQLVAEYSQPTAYEQLPTRKSRLGVMYRESDGDVNLASLDQKSMMDVFNTGMKNKLFQDVKKKPEEVVNDLIGMAEFNCEKVMDQIHMMKVCVTQLEEWLRESKNGSIAG</sequence>
<protein>
    <submittedName>
        <fullName evidence="1">Uncharacterized protein</fullName>
    </submittedName>
</protein>
<keyword evidence="2" id="KW-1185">Reference proteome</keyword>
<dbReference type="AlphaFoldDB" id="A0A4P6YQY1"/>
<dbReference type="Proteomes" id="UP000292886">
    <property type="component" value="Chromosome"/>
</dbReference>
<dbReference type="EMBL" id="CP037940">
    <property type="protein sequence ID" value="QBO35018.1"/>
    <property type="molecule type" value="Genomic_DNA"/>
</dbReference>
<dbReference type="RefSeq" id="WP_133362098.1">
    <property type="nucleotide sequence ID" value="NZ_CP037940.1"/>
</dbReference>